<accession>L7KKU0</accession>
<dbReference type="Pfam" id="PF00672">
    <property type="entry name" value="HAMP"/>
    <property type="match status" value="1"/>
</dbReference>
<keyword evidence="11" id="KW-0378">Hydrolase</keyword>
<evidence type="ECO:0000256" key="19">
    <source>
        <dbReference type="ARBA" id="ARBA00040454"/>
    </source>
</evidence>
<sequence>MRRRILYTMIAMLLAVGALLGIPLSVVAWWWVADSAHQSMDSRLKTISDQIIRQAEMGEHLDGSVIDSESIRLMLPEDGRLTLRYHGGNGAPVSTSIGTDITGKTMSDSIGLGAAGTLLLEIPMDTVRSDQLAAVGIVCIVVAGSMAAGTVAAAVTAGRIADPLIDLADRSEAMARGDFRSRWKTYGIDELDRVSRALGDANAEIALRLEREGEIVGDVSHQIRSRLTAIQLRLDELSLHDDPAVVSEAEAALGQVDRLAAELDELVAASRDDPAQPDSVDVSSLITTLVGDFDQTFSAEGRSLTASFQGDAVARSSRPGRLREAVSVLVDNALQHGSGECRISVSDLKGDMLRITVADEGTGVADEVATDIFRRGFSGGAGNGVGLSLARALVEADGGRLELTSRRPPVFAIVVPAAAADEDAGGSGEGDGTHTVSRNKVPVKKDAVATSARRDAAARVGLRRDRVPHR</sequence>
<dbReference type="EMBL" id="BANR01000006">
    <property type="protein sequence ID" value="GAC48562.1"/>
    <property type="molecule type" value="Genomic_DNA"/>
</dbReference>
<evidence type="ECO:0000256" key="5">
    <source>
        <dbReference type="ARBA" id="ARBA00012438"/>
    </source>
</evidence>
<proteinExistence type="predicted"/>
<dbReference type="InterPro" id="IPR005467">
    <property type="entry name" value="His_kinase_dom"/>
</dbReference>
<reference evidence="25 26" key="1">
    <citation type="submission" date="2012-12" db="EMBL/GenBank/DDBJ databases">
        <title>Whole genome shotgun sequence of Gordonia aichiensis NBRC 108223.</title>
        <authorList>
            <person name="Isaki-Nakamura S."/>
            <person name="Hosoyama A."/>
            <person name="Tsuchikane K."/>
            <person name="Ando Y."/>
            <person name="Baba S."/>
            <person name="Ohji S."/>
            <person name="Hamada M."/>
            <person name="Tamura T."/>
            <person name="Yamazoe A."/>
            <person name="Yamazaki S."/>
            <person name="Fujita N."/>
        </authorList>
    </citation>
    <scope>NUCLEOTIDE SEQUENCE [LARGE SCALE GENOMIC DNA]</scope>
    <source>
        <strain evidence="25 26">NBRC 108223</strain>
    </source>
</reference>
<dbReference type="SMART" id="SM00387">
    <property type="entry name" value="HATPase_c"/>
    <property type="match status" value="1"/>
</dbReference>
<keyword evidence="12" id="KW-0067">ATP-binding</keyword>
<dbReference type="InterPro" id="IPR036890">
    <property type="entry name" value="HATPase_C_sf"/>
</dbReference>
<evidence type="ECO:0000256" key="15">
    <source>
        <dbReference type="ARBA" id="ARBA00022989"/>
    </source>
</evidence>
<dbReference type="PRINTS" id="PR00344">
    <property type="entry name" value="BCTRLSENSOR"/>
</dbReference>
<feature type="domain" description="HAMP" evidence="24">
    <location>
        <begin position="158"/>
        <end position="210"/>
    </location>
</feature>
<organism evidence="25 26">
    <name type="scientific">Gordonia aichiensis NBRC 108223</name>
    <dbReference type="NCBI Taxonomy" id="1220583"/>
    <lineage>
        <taxon>Bacteria</taxon>
        <taxon>Bacillati</taxon>
        <taxon>Actinomycetota</taxon>
        <taxon>Actinomycetes</taxon>
        <taxon>Mycobacteriales</taxon>
        <taxon>Gordoniaceae</taxon>
        <taxon>Gordonia</taxon>
    </lineage>
</organism>
<evidence type="ECO:0000256" key="10">
    <source>
        <dbReference type="ARBA" id="ARBA00022777"/>
    </source>
</evidence>
<keyword evidence="14" id="KW-0904">Protein phosphatase</keyword>
<dbReference type="InterPro" id="IPR003594">
    <property type="entry name" value="HATPase_dom"/>
</dbReference>
<comment type="cofactor">
    <cofactor evidence="3">
        <name>Mg(2+)</name>
        <dbReference type="ChEBI" id="CHEBI:18420"/>
    </cofactor>
</comment>
<keyword evidence="15 22" id="KW-1133">Transmembrane helix</keyword>
<evidence type="ECO:0000256" key="12">
    <source>
        <dbReference type="ARBA" id="ARBA00022840"/>
    </source>
</evidence>
<keyword evidence="10 25" id="KW-0418">Kinase</keyword>
<dbReference type="RefSeq" id="WP_005173929.1">
    <property type="nucleotide sequence ID" value="NZ_BANR01000006.1"/>
</dbReference>
<keyword evidence="17" id="KW-0346">Stress response</keyword>
<evidence type="ECO:0000256" key="8">
    <source>
        <dbReference type="ARBA" id="ARBA00022692"/>
    </source>
</evidence>
<comment type="caution">
    <text evidence="25">The sequence shown here is derived from an EMBL/GenBank/DDBJ whole genome shotgun (WGS) entry which is preliminary data.</text>
</comment>
<keyword evidence="26" id="KW-1185">Reference proteome</keyword>
<dbReference type="InterPro" id="IPR003660">
    <property type="entry name" value="HAMP_dom"/>
</dbReference>
<keyword evidence="9" id="KW-0547">Nucleotide-binding</keyword>
<evidence type="ECO:0000256" key="13">
    <source>
        <dbReference type="ARBA" id="ARBA00022842"/>
    </source>
</evidence>
<evidence type="ECO:0000256" key="3">
    <source>
        <dbReference type="ARBA" id="ARBA00001946"/>
    </source>
</evidence>
<evidence type="ECO:0000256" key="18">
    <source>
        <dbReference type="ARBA" id="ARBA00023211"/>
    </source>
</evidence>
<dbReference type="PROSITE" id="PS50885">
    <property type="entry name" value="HAMP"/>
    <property type="match status" value="1"/>
</dbReference>
<keyword evidence="18" id="KW-0464">Manganese</keyword>
<evidence type="ECO:0000256" key="7">
    <source>
        <dbReference type="ARBA" id="ARBA00022679"/>
    </source>
</evidence>
<dbReference type="SUPFAM" id="SSF47384">
    <property type="entry name" value="Homodimeric domain of signal transducing histidine kinase"/>
    <property type="match status" value="1"/>
</dbReference>
<comment type="catalytic activity">
    <reaction evidence="1">
        <text>ATP + protein L-histidine = ADP + protein N-phospho-L-histidine.</text>
        <dbReference type="EC" id="2.7.13.3"/>
    </reaction>
</comment>
<dbReference type="PANTHER" id="PTHR44936:SF9">
    <property type="entry name" value="SENSOR PROTEIN CREC"/>
    <property type="match status" value="1"/>
</dbReference>
<evidence type="ECO:0000256" key="4">
    <source>
        <dbReference type="ARBA" id="ARBA00004236"/>
    </source>
</evidence>
<feature type="transmembrane region" description="Helical" evidence="22">
    <location>
        <begin position="132"/>
        <end position="155"/>
    </location>
</feature>
<keyword evidence="16" id="KW-0902">Two-component regulatory system</keyword>
<dbReference type="OrthoDB" id="5499837at2"/>
<feature type="region of interest" description="Disordered" evidence="21">
    <location>
        <begin position="421"/>
        <end position="470"/>
    </location>
</feature>
<feature type="domain" description="Histidine kinase" evidence="23">
    <location>
        <begin position="218"/>
        <end position="419"/>
    </location>
</feature>
<evidence type="ECO:0000256" key="21">
    <source>
        <dbReference type="SAM" id="MobiDB-lite"/>
    </source>
</evidence>
<dbReference type="PROSITE" id="PS50109">
    <property type="entry name" value="HIS_KIN"/>
    <property type="match status" value="1"/>
</dbReference>
<keyword evidence="6" id="KW-0597">Phosphoprotein</keyword>
<comment type="cofactor">
    <cofactor evidence="2">
        <name>Mn(2+)</name>
        <dbReference type="ChEBI" id="CHEBI:29035"/>
    </cofactor>
</comment>
<dbReference type="EC" id="2.7.13.3" evidence="5"/>
<feature type="compositionally biased region" description="Basic and acidic residues" evidence="21">
    <location>
        <begin position="443"/>
        <end position="470"/>
    </location>
</feature>
<dbReference type="GO" id="GO:0005886">
    <property type="term" value="C:plasma membrane"/>
    <property type="evidence" value="ECO:0007669"/>
    <property type="project" value="UniProtKB-SubCell"/>
</dbReference>
<dbReference type="eggNOG" id="COG0642">
    <property type="taxonomic scope" value="Bacteria"/>
</dbReference>
<evidence type="ECO:0000313" key="26">
    <source>
        <dbReference type="Proteomes" id="UP000010988"/>
    </source>
</evidence>
<evidence type="ECO:0000256" key="22">
    <source>
        <dbReference type="SAM" id="Phobius"/>
    </source>
</evidence>
<evidence type="ECO:0000259" key="24">
    <source>
        <dbReference type="PROSITE" id="PS50885"/>
    </source>
</evidence>
<dbReference type="InterPro" id="IPR036097">
    <property type="entry name" value="HisK_dim/P_sf"/>
</dbReference>
<evidence type="ECO:0000259" key="23">
    <source>
        <dbReference type="PROSITE" id="PS50109"/>
    </source>
</evidence>
<protein>
    <recommendedName>
        <fullName evidence="19">Signal transduction histidine-protein kinase/phosphatase MprB</fullName>
        <ecNumber evidence="5">2.7.13.3</ecNumber>
    </recommendedName>
    <alternativeName>
        <fullName evidence="20">Mycobacterial persistence regulator B</fullName>
    </alternativeName>
</protein>
<dbReference type="InterPro" id="IPR004358">
    <property type="entry name" value="Sig_transdc_His_kin-like_C"/>
</dbReference>
<evidence type="ECO:0000256" key="1">
    <source>
        <dbReference type="ARBA" id="ARBA00000085"/>
    </source>
</evidence>
<evidence type="ECO:0000256" key="2">
    <source>
        <dbReference type="ARBA" id="ARBA00001936"/>
    </source>
</evidence>
<evidence type="ECO:0000256" key="6">
    <source>
        <dbReference type="ARBA" id="ARBA00022553"/>
    </source>
</evidence>
<dbReference type="Gene3D" id="1.10.287.130">
    <property type="match status" value="1"/>
</dbReference>
<dbReference type="GO" id="GO:0004721">
    <property type="term" value="F:phosphoprotein phosphatase activity"/>
    <property type="evidence" value="ECO:0007669"/>
    <property type="project" value="UniProtKB-KW"/>
</dbReference>
<dbReference type="GO" id="GO:0000155">
    <property type="term" value="F:phosphorelay sensor kinase activity"/>
    <property type="evidence" value="ECO:0007669"/>
    <property type="project" value="InterPro"/>
</dbReference>
<evidence type="ECO:0000256" key="20">
    <source>
        <dbReference type="ARBA" id="ARBA00041776"/>
    </source>
</evidence>
<dbReference type="Gene3D" id="3.30.565.10">
    <property type="entry name" value="Histidine kinase-like ATPase, C-terminal domain"/>
    <property type="match status" value="1"/>
</dbReference>
<feature type="transmembrane region" description="Helical" evidence="22">
    <location>
        <begin position="7"/>
        <end position="32"/>
    </location>
</feature>
<keyword evidence="13" id="KW-0460">Magnesium</keyword>
<dbReference type="PANTHER" id="PTHR44936">
    <property type="entry name" value="SENSOR PROTEIN CREC"/>
    <property type="match status" value="1"/>
</dbReference>
<keyword evidence="7" id="KW-0808">Transferase</keyword>
<evidence type="ECO:0000256" key="16">
    <source>
        <dbReference type="ARBA" id="ARBA00023012"/>
    </source>
</evidence>
<evidence type="ECO:0000256" key="9">
    <source>
        <dbReference type="ARBA" id="ARBA00022741"/>
    </source>
</evidence>
<dbReference type="STRING" id="1220583.GOACH_06_00590"/>
<dbReference type="InterPro" id="IPR050980">
    <property type="entry name" value="2C_sensor_his_kinase"/>
</dbReference>
<keyword evidence="22" id="KW-0472">Membrane</keyword>
<dbReference type="Proteomes" id="UP000010988">
    <property type="component" value="Unassembled WGS sequence"/>
</dbReference>
<evidence type="ECO:0000256" key="17">
    <source>
        <dbReference type="ARBA" id="ARBA00023016"/>
    </source>
</evidence>
<gene>
    <name evidence="25" type="ORF">GOACH_06_00590</name>
</gene>
<evidence type="ECO:0000313" key="25">
    <source>
        <dbReference type="EMBL" id="GAC48562.1"/>
    </source>
</evidence>
<evidence type="ECO:0000256" key="14">
    <source>
        <dbReference type="ARBA" id="ARBA00022912"/>
    </source>
</evidence>
<evidence type="ECO:0000256" key="11">
    <source>
        <dbReference type="ARBA" id="ARBA00022801"/>
    </source>
</evidence>
<name>L7KKU0_9ACTN</name>
<dbReference type="SUPFAM" id="SSF55874">
    <property type="entry name" value="ATPase domain of HSP90 chaperone/DNA topoisomerase II/histidine kinase"/>
    <property type="match status" value="1"/>
</dbReference>
<dbReference type="AlphaFoldDB" id="L7KKU0"/>
<comment type="subcellular location">
    <subcellularLocation>
        <location evidence="4">Cell membrane</location>
    </subcellularLocation>
</comment>
<dbReference type="GO" id="GO:0005524">
    <property type="term" value="F:ATP binding"/>
    <property type="evidence" value="ECO:0007669"/>
    <property type="project" value="UniProtKB-KW"/>
</dbReference>
<dbReference type="Pfam" id="PF02518">
    <property type="entry name" value="HATPase_c"/>
    <property type="match status" value="1"/>
</dbReference>
<keyword evidence="8 22" id="KW-0812">Transmembrane</keyword>